<dbReference type="PANTHER" id="PTHR43707">
    <property type="entry name" value="HISTIDYL-TRNA SYNTHETASE"/>
    <property type="match status" value="1"/>
</dbReference>
<dbReference type="InterPro" id="IPR006195">
    <property type="entry name" value="aa-tRNA-synth_II"/>
</dbReference>
<dbReference type="Pfam" id="PF13393">
    <property type="entry name" value="tRNA-synt_His"/>
    <property type="match status" value="1"/>
</dbReference>
<proteinExistence type="predicted"/>
<name>A0A518GX11_9BACT</name>
<organism evidence="5 6">
    <name type="scientific">Tautonia plasticadhaerens</name>
    <dbReference type="NCBI Taxonomy" id="2527974"/>
    <lineage>
        <taxon>Bacteria</taxon>
        <taxon>Pseudomonadati</taxon>
        <taxon>Planctomycetota</taxon>
        <taxon>Planctomycetia</taxon>
        <taxon>Isosphaerales</taxon>
        <taxon>Isosphaeraceae</taxon>
        <taxon>Tautonia</taxon>
    </lineage>
</organism>
<accession>A0A518GX11</accession>
<keyword evidence="6" id="KW-1185">Reference proteome</keyword>
<evidence type="ECO:0000256" key="3">
    <source>
        <dbReference type="PIRSR" id="PIRSR001549-1"/>
    </source>
</evidence>
<dbReference type="AlphaFoldDB" id="A0A518GX11"/>
<dbReference type="CDD" id="cd00773">
    <property type="entry name" value="HisRS-like_core"/>
    <property type="match status" value="1"/>
</dbReference>
<feature type="binding site" evidence="3">
    <location>
        <position position="135"/>
    </location>
    <ligand>
        <name>L-histidine</name>
        <dbReference type="ChEBI" id="CHEBI:57595"/>
    </ligand>
</feature>
<evidence type="ECO:0000259" key="4">
    <source>
        <dbReference type="PROSITE" id="PS50862"/>
    </source>
</evidence>
<keyword evidence="5" id="KW-0436">Ligase</keyword>
<evidence type="ECO:0000256" key="1">
    <source>
        <dbReference type="ARBA" id="ARBA00011738"/>
    </source>
</evidence>
<dbReference type="GO" id="GO:0004821">
    <property type="term" value="F:histidine-tRNA ligase activity"/>
    <property type="evidence" value="ECO:0007669"/>
    <property type="project" value="TreeGrafter"/>
</dbReference>
<dbReference type="SUPFAM" id="SSF55681">
    <property type="entry name" value="Class II aaRS and biotin synthetases"/>
    <property type="match status" value="1"/>
</dbReference>
<dbReference type="InterPro" id="IPR041715">
    <property type="entry name" value="HisRS-like_core"/>
</dbReference>
<sequence length="412" mass="44386">MTDPPPGTPTQREAPIPQVRGTRDWLPDDYAAIASLERSLMDRFAASGFRPVKTPILEGTELHERKSGAAIVSKLFEVADGPARLCLRPELTASIVRAFIDTPEAPELPWRVCSSGPVFRYEREPGPTRYREFTQAGVELLGAPGPEADAEVIALALDSAAAAGIPDASIRVGHTGLIVELLERSGLPSAAVSSLVEHLSDAASEGRNVRALETALDRLAGWLHGDAEQQAEAVLPAIDRADDPGVDRLFRHLVPRVTGRRTGHEIINRLRRKWALGHSLGDALGRVRARVHELADLRGPAVEVLQGLEQGFAALAPGTIRGFLEMLRQLEARGIPPERVELDLGFGHGIGFYSQMIFELSVSTPSGPLGICHGGRYDGLATVLGSDRDPHGVGFAFGVERLYHAIEGLREG</sequence>
<dbReference type="PANTHER" id="PTHR43707:SF1">
    <property type="entry name" value="HISTIDINE--TRNA LIGASE, MITOCHONDRIAL-RELATED"/>
    <property type="match status" value="1"/>
</dbReference>
<dbReference type="InterPro" id="IPR045864">
    <property type="entry name" value="aa-tRNA-synth_II/BPL/LPL"/>
</dbReference>
<dbReference type="Proteomes" id="UP000317835">
    <property type="component" value="Chromosome"/>
</dbReference>
<dbReference type="EMBL" id="CP036426">
    <property type="protein sequence ID" value="QDV33134.1"/>
    <property type="molecule type" value="Genomic_DNA"/>
</dbReference>
<evidence type="ECO:0000256" key="2">
    <source>
        <dbReference type="ARBA" id="ARBA00017399"/>
    </source>
</evidence>
<dbReference type="PROSITE" id="PS50862">
    <property type="entry name" value="AA_TRNA_LIGASE_II"/>
    <property type="match status" value="1"/>
</dbReference>
<protein>
    <recommendedName>
        <fullName evidence="2">Histidine--tRNA ligase</fullName>
    </recommendedName>
</protein>
<dbReference type="Gene3D" id="3.30.930.10">
    <property type="entry name" value="Bira Bifunctional Protein, Domain 2"/>
    <property type="match status" value="1"/>
</dbReference>
<evidence type="ECO:0000313" key="5">
    <source>
        <dbReference type="EMBL" id="QDV33134.1"/>
    </source>
</evidence>
<dbReference type="RefSeq" id="WP_145267545.1">
    <property type="nucleotide sequence ID" value="NZ_CP036426.1"/>
</dbReference>
<feature type="binding site" evidence="3">
    <location>
        <position position="139"/>
    </location>
    <ligand>
        <name>L-histidine</name>
        <dbReference type="ChEBI" id="CHEBI:57595"/>
    </ligand>
</feature>
<feature type="domain" description="Aminoacyl-transfer RNA synthetases class-II family profile" evidence="4">
    <location>
        <begin position="20"/>
        <end position="406"/>
    </location>
</feature>
<dbReference type="OrthoDB" id="9800814at2"/>
<dbReference type="GO" id="GO:0006427">
    <property type="term" value="P:histidyl-tRNA aminoacylation"/>
    <property type="evidence" value="ECO:0007669"/>
    <property type="project" value="TreeGrafter"/>
</dbReference>
<feature type="binding site" evidence="3">
    <location>
        <begin position="90"/>
        <end position="92"/>
    </location>
    <ligand>
        <name>L-histidine</name>
        <dbReference type="ChEBI" id="CHEBI:57595"/>
    </ligand>
</feature>
<feature type="binding site" evidence="3">
    <location>
        <position position="120"/>
    </location>
    <ligand>
        <name>L-histidine</name>
        <dbReference type="ChEBI" id="CHEBI:57595"/>
    </ligand>
</feature>
<reference evidence="5 6" key="1">
    <citation type="submission" date="2019-02" db="EMBL/GenBank/DDBJ databases">
        <title>Deep-cultivation of Planctomycetes and their phenomic and genomic characterization uncovers novel biology.</title>
        <authorList>
            <person name="Wiegand S."/>
            <person name="Jogler M."/>
            <person name="Boedeker C."/>
            <person name="Pinto D."/>
            <person name="Vollmers J."/>
            <person name="Rivas-Marin E."/>
            <person name="Kohn T."/>
            <person name="Peeters S.H."/>
            <person name="Heuer A."/>
            <person name="Rast P."/>
            <person name="Oberbeckmann S."/>
            <person name="Bunk B."/>
            <person name="Jeske O."/>
            <person name="Meyerdierks A."/>
            <person name="Storesund J.E."/>
            <person name="Kallscheuer N."/>
            <person name="Luecker S."/>
            <person name="Lage O.M."/>
            <person name="Pohl T."/>
            <person name="Merkel B.J."/>
            <person name="Hornburger P."/>
            <person name="Mueller R.-W."/>
            <person name="Bruemmer F."/>
            <person name="Labrenz M."/>
            <person name="Spormann A.M."/>
            <person name="Op den Camp H."/>
            <person name="Overmann J."/>
            <person name="Amann R."/>
            <person name="Jetten M.S.M."/>
            <person name="Mascher T."/>
            <person name="Medema M.H."/>
            <person name="Devos D.P."/>
            <person name="Kaster A.-K."/>
            <person name="Ovreas L."/>
            <person name="Rohde M."/>
            <person name="Galperin M.Y."/>
            <person name="Jogler C."/>
        </authorList>
    </citation>
    <scope>NUCLEOTIDE SEQUENCE [LARGE SCALE GENOMIC DNA]</scope>
    <source>
        <strain evidence="5 6">ElP</strain>
    </source>
</reference>
<dbReference type="PIRSF" id="PIRSF001549">
    <property type="entry name" value="His-tRNA_synth"/>
    <property type="match status" value="1"/>
</dbReference>
<dbReference type="InterPro" id="IPR004516">
    <property type="entry name" value="HisRS/HisZ"/>
</dbReference>
<evidence type="ECO:0000313" key="6">
    <source>
        <dbReference type="Proteomes" id="UP000317835"/>
    </source>
</evidence>
<gene>
    <name evidence="5" type="primary">hisS_1</name>
    <name evidence="5" type="ORF">ElP_09760</name>
</gene>
<dbReference type="GO" id="GO:0005737">
    <property type="term" value="C:cytoplasm"/>
    <property type="evidence" value="ECO:0007669"/>
    <property type="project" value="InterPro"/>
</dbReference>
<dbReference type="KEGG" id="tpla:ElP_09760"/>
<comment type="subunit">
    <text evidence="1">Homodimer.</text>
</comment>